<evidence type="ECO:0008006" key="3">
    <source>
        <dbReference type="Google" id="ProtNLM"/>
    </source>
</evidence>
<evidence type="ECO:0000313" key="1">
    <source>
        <dbReference type="EMBL" id="BAT32318.1"/>
    </source>
</evidence>
<name>A0A0P0ZDD3_9CAUD</name>
<dbReference type="KEGG" id="vg:56167245"/>
<organism evidence="1 2">
    <name type="scientific">Stx2-converting phage Stx2a_WGPS9</name>
    <dbReference type="NCBI Taxonomy" id="1226258"/>
    <lineage>
        <taxon>Viruses</taxon>
        <taxon>Duplodnaviria</taxon>
        <taxon>Heunggongvirae</taxon>
        <taxon>Uroviricota</taxon>
        <taxon>Caudoviricetes</taxon>
        <taxon>Sepvirinae</taxon>
        <taxon>Traversvirus</taxon>
        <taxon>Traversvirus WGPS9</taxon>
    </lineage>
</organism>
<dbReference type="GeneID" id="56167245"/>
<dbReference type="SUPFAM" id="SSF54611">
    <property type="entry name" value="SecB-like"/>
    <property type="match status" value="1"/>
</dbReference>
<reference evidence="1 2" key="1">
    <citation type="journal article" date="2015" name="Sci. Rep.">
        <title>The Shiga toxin 2 production level in enterohemorrhagic Escherichia coli O157:H7 is correlated with the subtypes of toxin-encoding phage.</title>
        <authorList>
            <person name="Ogura Y."/>
            <person name="Mondal S.I."/>
            <person name="Islam M.R."/>
            <person name="Mako T."/>
            <person name="Arisawa K."/>
            <person name="Katsura K."/>
            <person name="Ooka T."/>
            <person name="Gotoh Y."/>
            <person name="Murase K."/>
            <person name="Ohnishi M."/>
            <person name="Hayashi T."/>
        </authorList>
    </citation>
    <scope>NUCLEOTIDE SEQUENCE [LARGE SCALE GENOMIC DNA]</scope>
</reference>
<dbReference type="InterPro" id="IPR035958">
    <property type="entry name" value="SecB-like_sf"/>
</dbReference>
<evidence type="ECO:0000313" key="2">
    <source>
        <dbReference type="Proteomes" id="UP000221617"/>
    </source>
</evidence>
<dbReference type="Proteomes" id="UP000221617">
    <property type="component" value="Genome"/>
</dbReference>
<protein>
    <recommendedName>
        <fullName evidence="3">Preprotein translocase subunit SecB</fullName>
    </recommendedName>
</protein>
<proteinExistence type="predicted"/>
<keyword evidence="2" id="KW-1185">Reference proteome</keyword>
<dbReference type="RefSeq" id="YP_009908281.1">
    <property type="nucleotide sequence ID" value="NC_049923.1"/>
</dbReference>
<dbReference type="EMBL" id="AP012535">
    <property type="protein sequence ID" value="BAT32318.1"/>
    <property type="molecule type" value="Genomic_DNA"/>
</dbReference>
<accession>A0A0P0ZDD3</accession>
<sequence length="134" mass="15679">MKIELISKKVERLVMTRLEGDSTAKKAIKTTVNLNNELYTNVKDSKLFRVRYFASVTIEGRLEMDITYDFDFRSEDDFSHEMAKSYEVRSIAPNMAYPYIKTYAEQIILMSNLGRFTLPYFDFLANPMETNSNK</sequence>
<dbReference type="Gene3D" id="3.10.420.10">
    <property type="entry name" value="SecB-like"/>
    <property type="match status" value="1"/>
</dbReference>